<proteinExistence type="predicted"/>
<reference evidence="2 3" key="1">
    <citation type="journal article" date="2019" name="Commun. Biol.">
        <title>The bagworm genome reveals a unique fibroin gene that provides high tensile strength.</title>
        <authorList>
            <person name="Kono N."/>
            <person name="Nakamura H."/>
            <person name="Ohtoshi R."/>
            <person name="Tomita M."/>
            <person name="Numata K."/>
            <person name="Arakawa K."/>
        </authorList>
    </citation>
    <scope>NUCLEOTIDE SEQUENCE [LARGE SCALE GENOMIC DNA]</scope>
</reference>
<keyword evidence="3" id="KW-1185">Reference proteome</keyword>
<dbReference type="AlphaFoldDB" id="A0A4C1TVC3"/>
<comment type="caution">
    <text evidence="2">The sequence shown here is derived from an EMBL/GenBank/DDBJ whole genome shotgun (WGS) entry which is preliminary data.</text>
</comment>
<dbReference type="EMBL" id="BGZK01000092">
    <property type="protein sequence ID" value="GBP17969.1"/>
    <property type="molecule type" value="Genomic_DNA"/>
</dbReference>
<dbReference type="Proteomes" id="UP000299102">
    <property type="component" value="Unassembled WGS sequence"/>
</dbReference>
<sequence length="181" mass="20659">MCAHNLCASDCTEPAPRQSADDSATPGRRHRRERDGYWRVLAKGGPDVRSTRARADGAGRRRCQWTSFRDAIAIEWDPPGSLRGYYGVATRERSLRESFMAKRAGGLTNIYFYVDKFSRLHGNVLSQNWLYRMHPMNHFRSSQYSRKPVALIERERKIMVDAVLARMCAYTVLAVTVALST</sequence>
<protein>
    <submittedName>
        <fullName evidence="2">Uncharacterized protein</fullName>
    </submittedName>
</protein>
<evidence type="ECO:0000313" key="2">
    <source>
        <dbReference type="EMBL" id="GBP17969.1"/>
    </source>
</evidence>
<feature type="region of interest" description="Disordered" evidence="1">
    <location>
        <begin position="11"/>
        <end position="32"/>
    </location>
</feature>
<evidence type="ECO:0000313" key="3">
    <source>
        <dbReference type="Proteomes" id="UP000299102"/>
    </source>
</evidence>
<name>A0A4C1TVC3_EUMVA</name>
<organism evidence="2 3">
    <name type="scientific">Eumeta variegata</name>
    <name type="common">Bagworm moth</name>
    <name type="synonym">Eumeta japonica</name>
    <dbReference type="NCBI Taxonomy" id="151549"/>
    <lineage>
        <taxon>Eukaryota</taxon>
        <taxon>Metazoa</taxon>
        <taxon>Ecdysozoa</taxon>
        <taxon>Arthropoda</taxon>
        <taxon>Hexapoda</taxon>
        <taxon>Insecta</taxon>
        <taxon>Pterygota</taxon>
        <taxon>Neoptera</taxon>
        <taxon>Endopterygota</taxon>
        <taxon>Lepidoptera</taxon>
        <taxon>Glossata</taxon>
        <taxon>Ditrysia</taxon>
        <taxon>Tineoidea</taxon>
        <taxon>Psychidae</taxon>
        <taxon>Oiketicinae</taxon>
        <taxon>Eumeta</taxon>
    </lineage>
</organism>
<gene>
    <name evidence="2" type="ORF">EVAR_16911_1</name>
</gene>
<accession>A0A4C1TVC3</accession>
<evidence type="ECO:0000256" key="1">
    <source>
        <dbReference type="SAM" id="MobiDB-lite"/>
    </source>
</evidence>